<evidence type="ECO:0000313" key="4">
    <source>
        <dbReference type="EnsemblPlants" id="KQK04860"/>
    </source>
</evidence>
<dbReference type="Gramene" id="KQK04860">
    <property type="protein sequence ID" value="KQK04860"/>
    <property type="gene ID" value="BRADI_2g16440v3"/>
</dbReference>
<name>I1HGD7_BRADI</name>
<dbReference type="RefSeq" id="XP_010231018.1">
    <property type="nucleotide sequence ID" value="XM_010232716.3"/>
</dbReference>
<dbReference type="eggNOG" id="ENOG502S1S5">
    <property type="taxonomic scope" value="Eukaryota"/>
</dbReference>
<dbReference type="OrthoDB" id="1304551at2759"/>
<dbReference type="AlphaFoldDB" id="I1HGD7"/>
<keyword evidence="2" id="KW-1133">Transmembrane helix</keyword>
<protein>
    <recommendedName>
        <fullName evidence="6">60S ribosomal protein L18a-like protein</fullName>
    </recommendedName>
</protein>
<dbReference type="HOGENOM" id="CLU_111754_0_0_1"/>
<evidence type="ECO:0000313" key="5">
    <source>
        <dbReference type="Proteomes" id="UP000008810"/>
    </source>
</evidence>
<accession>I1HGD7</accession>
<dbReference type="PANTHER" id="PTHR46631">
    <property type="entry name" value="60S RIBOSOMAL PROTEIN L18A-LIKE"/>
    <property type="match status" value="1"/>
</dbReference>
<keyword evidence="5" id="KW-1185">Reference proteome</keyword>
<feature type="transmembrane region" description="Helical" evidence="2">
    <location>
        <begin position="152"/>
        <end position="171"/>
    </location>
</feature>
<dbReference type="OMA" id="HGYQTVQ"/>
<dbReference type="EnsemblPlants" id="KQK04860">
    <property type="protein sequence ID" value="KQK04860"/>
    <property type="gene ID" value="BRADI_2g16440v3"/>
</dbReference>
<reference evidence="3" key="2">
    <citation type="submission" date="2017-06" db="EMBL/GenBank/DDBJ databases">
        <title>WGS assembly of Brachypodium distachyon.</title>
        <authorList>
            <consortium name="The International Brachypodium Initiative"/>
            <person name="Lucas S."/>
            <person name="Harmon-Smith M."/>
            <person name="Lail K."/>
            <person name="Tice H."/>
            <person name="Grimwood J."/>
            <person name="Bruce D."/>
            <person name="Barry K."/>
            <person name="Shu S."/>
            <person name="Lindquist E."/>
            <person name="Wang M."/>
            <person name="Pitluck S."/>
            <person name="Vogel J.P."/>
            <person name="Garvin D.F."/>
            <person name="Mockler T.C."/>
            <person name="Schmutz J."/>
            <person name="Rokhsar D."/>
            <person name="Bevan M.W."/>
        </authorList>
    </citation>
    <scope>NUCLEOTIDE SEQUENCE</scope>
    <source>
        <strain evidence="3">Bd21</strain>
    </source>
</reference>
<dbReference type="PANTHER" id="PTHR46631:SF27">
    <property type="entry name" value="OS05G0564800 PROTEIN"/>
    <property type="match status" value="1"/>
</dbReference>
<proteinExistence type="predicted"/>
<dbReference type="InterPro" id="IPR044804">
    <property type="entry name" value="Ribosomal_eL20z-like"/>
</dbReference>
<keyword evidence="2" id="KW-0472">Membrane</keyword>
<feature type="region of interest" description="Disordered" evidence="1">
    <location>
        <begin position="1"/>
        <end position="67"/>
    </location>
</feature>
<dbReference type="EMBL" id="CM000881">
    <property type="protein sequence ID" value="KQK04860.1"/>
    <property type="molecule type" value="Genomic_DNA"/>
</dbReference>
<feature type="compositionally biased region" description="Basic and acidic residues" evidence="1">
    <location>
        <begin position="1"/>
        <end position="11"/>
    </location>
</feature>
<dbReference type="KEGG" id="bdi:104582589"/>
<evidence type="ECO:0008006" key="6">
    <source>
        <dbReference type="Google" id="ProtNLM"/>
    </source>
</evidence>
<organism evidence="3">
    <name type="scientific">Brachypodium distachyon</name>
    <name type="common">Purple false brome</name>
    <name type="synonym">Trachynia distachya</name>
    <dbReference type="NCBI Taxonomy" id="15368"/>
    <lineage>
        <taxon>Eukaryota</taxon>
        <taxon>Viridiplantae</taxon>
        <taxon>Streptophyta</taxon>
        <taxon>Embryophyta</taxon>
        <taxon>Tracheophyta</taxon>
        <taxon>Spermatophyta</taxon>
        <taxon>Magnoliopsida</taxon>
        <taxon>Liliopsida</taxon>
        <taxon>Poales</taxon>
        <taxon>Poaceae</taxon>
        <taxon>BOP clade</taxon>
        <taxon>Pooideae</taxon>
        <taxon>Stipodae</taxon>
        <taxon>Brachypodieae</taxon>
        <taxon>Brachypodium</taxon>
    </lineage>
</organism>
<dbReference type="GeneID" id="104582589"/>
<sequence length="178" mass="19006">MGGGHDQDPEAGKAAPPGHSTSGPLPPSAPPHLQGQDPAQYQYGTFQPPVGYPQPAPPPGFGGGYHQQHQPYAPAETYYAQGYQTAPGYGPVAEGRPIVEGRLMRRRRLPCCGLGMGWLLFIAGFFLAAIPWYIGAFVLICVRVHDYREKPGYVACTVAAVIAAIVIPLGVTKGTHDW</sequence>
<feature type="compositionally biased region" description="Pro residues" evidence="1">
    <location>
        <begin position="50"/>
        <end position="60"/>
    </location>
</feature>
<evidence type="ECO:0000256" key="1">
    <source>
        <dbReference type="SAM" id="MobiDB-lite"/>
    </source>
</evidence>
<keyword evidence="2" id="KW-0812">Transmembrane</keyword>
<dbReference type="Proteomes" id="UP000008810">
    <property type="component" value="Chromosome 2"/>
</dbReference>
<feature type="transmembrane region" description="Helical" evidence="2">
    <location>
        <begin position="112"/>
        <end position="140"/>
    </location>
</feature>
<gene>
    <name evidence="4" type="primary">LOC104582589</name>
    <name evidence="3" type="ORF">BRADI_2g16440v3</name>
</gene>
<reference evidence="3 4" key="1">
    <citation type="journal article" date="2010" name="Nature">
        <title>Genome sequencing and analysis of the model grass Brachypodium distachyon.</title>
        <authorList>
            <consortium name="International Brachypodium Initiative"/>
        </authorList>
    </citation>
    <scope>NUCLEOTIDE SEQUENCE [LARGE SCALE GENOMIC DNA]</scope>
    <source>
        <strain evidence="3 4">Bd21</strain>
    </source>
</reference>
<reference evidence="4" key="3">
    <citation type="submission" date="2018-08" db="UniProtKB">
        <authorList>
            <consortium name="EnsemblPlants"/>
        </authorList>
    </citation>
    <scope>IDENTIFICATION</scope>
    <source>
        <strain evidence="4">cv. Bd21</strain>
    </source>
</reference>
<evidence type="ECO:0000313" key="3">
    <source>
        <dbReference type="EMBL" id="KQK04860.1"/>
    </source>
</evidence>
<evidence type="ECO:0000256" key="2">
    <source>
        <dbReference type="SAM" id="Phobius"/>
    </source>
</evidence>